<dbReference type="AlphaFoldDB" id="A0A1H5TMI6"/>
<gene>
    <name evidence="2" type="ORF">SAMN04488244_102319</name>
</gene>
<keyword evidence="1" id="KW-0732">Signal</keyword>
<feature type="signal peptide" evidence="1">
    <location>
        <begin position="1"/>
        <end position="24"/>
    </location>
</feature>
<name>A0A1H5TMI6_9VIBR</name>
<organism evidence="2 3">
    <name type="scientific">Vibrio hangzhouensis</name>
    <dbReference type="NCBI Taxonomy" id="462991"/>
    <lineage>
        <taxon>Bacteria</taxon>
        <taxon>Pseudomonadati</taxon>
        <taxon>Pseudomonadota</taxon>
        <taxon>Gammaproteobacteria</taxon>
        <taxon>Vibrionales</taxon>
        <taxon>Vibrionaceae</taxon>
        <taxon>Vibrio</taxon>
    </lineage>
</organism>
<evidence type="ECO:0000313" key="2">
    <source>
        <dbReference type="EMBL" id="SEF64025.1"/>
    </source>
</evidence>
<accession>A0A1H5TMI6</accession>
<dbReference type="EMBL" id="FNVG01000002">
    <property type="protein sequence ID" value="SEF64025.1"/>
    <property type="molecule type" value="Genomic_DNA"/>
</dbReference>
<proteinExistence type="predicted"/>
<sequence length="252" mass="27599">MNTTRIVSAGALAALLFTAGQAYASPFSERDSLEFTLGGYLLTQNIDADIGTPQQLELGFGDIADNLENAFTVYTGLQNGKWGIYLDYSNIGLSKSNPSYLGGVLSQGDIDIRLIDAYATYQIDSGDRWYLDVTFGARNFDHQLSLTPQGAPSPVSLGDNWTHATLGLKHQIALGENWYWSTHGDIGTDFSSSNSYKLTTGAGYDWHNGWEALVSYKILKVDHETGSPTEPASYYKYDALEHGLMLGVSYTF</sequence>
<evidence type="ECO:0000256" key="1">
    <source>
        <dbReference type="SAM" id="SignalP"/>
    </source>
</evidence>
<dbReference type="OrthoDB" id="5725705at2"/>
<reference evidence="3" key="1">
    <citation type="submission" date="2016-10" db="EMBL/GenBank/DDBJ databases">
        <authorList>
            <person name="Varghese N."/>
            <person name="Submissions S."/>
        </authorList>
    </citation>
    <scope>NUCLEOTIDE SEQUENCE [LARGE SCALE GENOMIC DNA]</scope>
    <source>
        <strain evidence="3">CGMCC 1.7062</strain>
    </source>
</reference>
<dbReference type="SUPFAM" id="SSF56935">
    <property type="entry name" value="Porins"/>
    <property type="match status" value="1"/>
</dbReference>
<feature type="chain" id="PRO_5009285245" evidence="1">
    <location>
        <begin position="25"/>
        <end position="252"/>
    </location>
</feature>
<protein>
    <submittedName>
        <fullName evidence="2">Outer membrane protein beta-barrel domain-containing protein</fullName>
    </submittedName>
</protein>
<evidence type="ECO:0000313" key="3">
    <source>
        <dbReference type="Proteomes" id="UP000236721"/>
    </source>
</evidence>
<dbReference type="Gene3D" id="2.40.160.20">
    <property type="match status" value="1"/>
</dbReference>
<dbReference type="Proteomes" id="UP000236721">
    <property type="component" value="Unassembled WGS sequence"/>
</dbReference>
<dbReference type="RefSeq" id="WP_103878916.1">
    <property type="nucleotide sequence ID" value="NZ_FNVG01000002.1"/>
</dbReference>
<keyword evidence="3" id="KW-1185">Reference proteome</keyword>